<reference evidence="3 4" key="1">
    <citation type="submission" date="2020-04" db="EMBL/GenBank/DDBJ databases">
        <title>Novosphingobium sp. TW-4 isolated from soil.</title>
        <authorList>
            <person name="Dahal R.H."/>
            <person name="Chaudhary D.K."/>
        </authorList>
    </citation>
    <scope>NUCLEOTIDE SEQUENCE [LARGE SCALE GENOMIC DNA]</scope>
    <source>
        <strain evidence="3 4">TW-4</strain>
    </source>
</reference>
<dbReference type="AlphaFoldDB" id="A0A7Y0BMA1"/>
<dbReference type="EMBL" id="JABBGM010000001">
    <property type="protein sequence ID" value="NML92401.1"/>
    <property type="molecule type" value="Genomic_DNA"/>
</dbReference>
<evidence type="ECO:0000313" key="4">
    <source>
        <dbReference type="Proteomes" id="UP000583556"/>
    </source>
</evidence>
<accession>A0A7Y0BMA1</accession>
<comment type="similarity">
    <text evidence="1">Belongs to the YciI family.</text>
</comment>
<organism evidence="3 4">
    <name type="scientific">Novosphingobium olei</name>
    <dbReference type="NCBI Taxonomy" id="2728851"/>
    <lineage>
        <taxon>Bacteria</taxon>
        <taxon>Pseudomonadati</taxon>
        <taxon>Pseudomonadota</taxon>
        <taxon>Alphaproteobacteria</taxon>
        <taxon>Sphingomonadales</taxon>
        <taxon>Sphingomonadaceae</taxon>
        <taxon>Novosphingobium</taxon>
    </lineage>
</organism>
<dbReference type="Pfam" id="PF03795">
    <property type="entry name" value="YCII"/>
    <property type="match status" value="1"/>
</dbReference>
<evidence type="ECO:0000259" key="2">
    <source>
        <dbReference type="Pfam" id="PF03795"/>
    </source>
</evidence>
<evidence type="ECO:0000313" key="3">
    <source>
        <dbReference type="EMBL" id="NML92401.1"/>
    </source>
</evidence>
<dbReference type="InterPro" id="IPR011008">
    <property type="entry name" value="Dimeric_a/b-barrel"/>
</dbReference>
<feature type="domain" description="YCII-related" evidence="2">
    <location>
        <begin position="14"/>
        <end position="92"/>
    </location>
</feature>
<comment type="caution">
    <text evidence="3">The sequence shown here is derived from an EMBL/GenBank/DDBJ whole genome shotgun (WGS) entry which is preliminary data.</text>
</comment>
<dbReference type="InterPro" id="IPR005545">
    <property type="entry name" value="YCII"/>
</dbReference>
<evidence type="ECO:0000256" key="1">
    <source>
        <dbReference type="ARBA" id="ARBA00007689"/>
    </source>
</evidence>
<dbReference type="Gene3D" id="3.30.70.1060">
    <property type="entry name" value="Dimeric alpha+beta barrel"/>
    <property type="match status" value="1"/>
</dbReference>
<protein>
    <recommendedName>
        <fullName evidence="2">YCII-related domain-containing protein</fullName>
    </recommendedName>
</protein>
<gene>
    <name evidence="3" type="ORF">HHL27_01795</name>
</gene>
<proteinExistence type="inferred from homology"/>
<dbReference type="Proteomes" id="UP000583556">
    <property type="component" value="Unassembled WGS sequence"/>
</dbReference>
<dbReference type="SUPFAM" id="SSF54909">
    <property type="entry name" value="Dimeric alpha+beta barrel"/>
    <property type="match status" value="1"/>
</dbReference>
<sequence>MNDYILLMHDDGGAETGAAWAEYFSRLGQSGRFDGGSAIGAGRRYRKTGGNAEAPLPLTGFIRIRAESLAEAETFLAGNPVYETGGTVEIRELPRD</sequence>
<keyword evidence="4" id="KW-1185">Reference proteome</keyword>
<dbReference type="RefSeq" id="WP_169491648.1">
    <property type="nucleotide sequence ID" value="NZ_JABBGM010000001.1"/>
</dbReference>
<name>A0A7Y0BMA1_9SPHN</name>